<organism evidence="1 2">
    <name type="scientific">Microcystis flos-aquae TF09</name>
    <dbReference type="NCBI Taxonomy" id="2060473"/>
    <lineage>
        <taxon>Bacteria</taxon>
        <taxon>Bacillati</taxon>
        <taxon>Cyanobacteriota</taxon>
        <taxon>Cyanophyceae</taxon>
        <taxon>Oscillatoriophycideae</taxon>
        <taxon>Chroococcales</taxon>
        <taxon>Microcystaceae</taxon>
        <taxon>Microcystis</taxon>
    </lineage>
</organism>
<dbReference type="AlphaFoldDB" id="A0A3E0L5D7"/>
<sequence length="342" mass="40193">MAEIYIRSIELIQILKISSDELIKVENFFDSIPDDKWELSEGQDYKIVCQKTRLREYTPSGAYTIAKYLETTQKKSIFSALKEWILHTKRKIRQAFIKKKVLDNCSSLIRRNDQFFISRSDVVAIFGTRADYLRKMDEKARRLQSDPLTQGIDYEDFLDEGGLHYSISGIYKLARTLSESLTQKNRQEWCQEVGEVVKPQVDDIVKQIVQREKNIQKVMERVKKRDKETCQITTQKKNAINKLKIAAHHLYSRNEYPHLADVENNLITVSSEVHDQFHQEFMGGTNKPCTIDDLINFIHQYYPENSQVILWLEQQKIVLGNPQPIRKRQRHVLYLPASRVQK</sequence>
<comment type="caution">
    <text evidence="1">The sequence shown here is derived from an EMBL/GenBank/DDBJ whole genome shotgun (WGS) entry which is preliminary data.</text>
</comment>
<evidence type="ECO:0000313" key="2">
    <source>
        <dbReference type="Proteomes" id="UP000256873"/>
    </source>
</evidence>
<evidence type="ECO:0000313" key="1">
    <source>
        <dbReference type="EMBL" id="REJ42624.1"/>
    </source>
</evidence>
<protein>
    <submittedName>
        <fullName evidence="1">Uncharacterized protein</fullName>
    </submittedName>
</protein>
<dbReference type="Proteomes" id="UP000256873">
    <property type="component" value="Unassembled WGS sequence"/>
</dbReference>
<name>A0A3E0L5D7_9CHRO</name>
<gene>
    <name evidence="1" type="ORF">DWQ54_06760</name>
</gene>
<dbReference type="EMBL" id="QQWC01000002">
    <property type="protein sequence ID" value="REJ42624.1"/>
    <property type="molecule type" value="Genomic_DNA"/>
</dbReference>
<proteinExistence type="predicted"/>
<accession>A0A3E0L5D7</accession>
<reference evidence="1 2" key="1">
    <citation type="submission" date="2017-10" db="EMBL/GenBank/DDBJ databases">
        <title>A large-scale comparative metagenomic study reveals the eutrophication-driven functional interactions in six Microcystis-epibionts communities.</title>
        <authorList>
            <person name="Li Q."/>
            <person name="Lin F."/>
        </authorList>
    </citation>
    <scope>NUCLEOTIDE SEQUENCE [LARGE SCALE GENOMIC DNA]</scope>
    <source>
        <strain evidence="1">TF09</strain>
    </source>
</reference>